<feature type="region of interest" description="Disordered" evidence="1">
    <location>
        <begin position="37"/>
        <end position="91"/>
    </location>
</feature>
<protein>
    <submittedName>
        <fullName evidence="2">Beta-xylosidase</fullName>
    </submittedName>
</protein>
<dbReference type="Gene3D" id="2.115.10.20">
    <property type="entry name" value="Glycosyl hydrolase domain, family 43"/>
    <property type="match status" value="2"/>
</dbReference>
<gene>
    <name evidence="2" type="ORF">ACFQGD_19395</name>
</gene>
<dbReference type="InterPro" id="IPR023296">
    <property type="entry name" value="Glyco_hydro_beta-prop_sf"/>
</dbReference>
<reference evidence="3" key="1">
    <citation type="journal article" date="2019" name="Int. J. Syst. Evol. Microbiol.">
        <title>The Global Catalogue of Microorganisms (GCM) 10K type strain sequencing project: providing services to taxonomists for standard genome sequencing and annotation.</title>
        <authorList>
            <consortium name="The Broad Institute Genomics Platform"/>
            <consortium name="The Broad Institute Genome Sequencing Center for Infectious Disease"/>
            <person name="Wu L."/>
            <person name="Ma J."/>
        </authorList>
    </citation>
    <scope>NUCLEOTIDE SEQUENCE [LARGE SCALE GENOMIC DNA]</scope>
    <source>
        <strain evidence="3">KCTC 32255</strain>
    </source>
</reference>
<feature type="region of interest" description="Disordered" evidence="1">
    <location>
        <begin position="344"/>
        <end position="367"/>
    </location>
</feature>
<dbReference type="SUPFAM" id="SSF75005">
    <property type="entry name" value="Arabinanase/levansucrase/invertase"/>
    <property type="match status" value="1"/>
</dbReference>
<evidence type="ECO:0000313" key="2">
    <source>
        <dbReference type="EMBL" id="MFC6869312.1"/>
    </source>
</evidence>
<dbReference type="PROSITE" id="PS51257">
    <property type="entry name" value="PROKAR_LIPOPROTEIN"/>
    <property type="match status" value="1"/>
</dbReference>
<proteinExistence type="predicted"/>
<comment type="caution">
    <text evidence="2">The sequence shown here is derived from an EMBL/GenBank/DDBJ whole genome shotgun (WGS) entry which is preliminary data.</text>
</comment>
<name>A0ABW2C477_9PSEU</name>
<evidence type="ECO:0000313" key="3">
    <source>
        <dbReference type="Proteomes" id="UP001596337"/>
    </source>
</evidence>
<evidence type="ECO:0000256" key="1">
    <source>
        <dbReference type="SAM" id="MobiDB-lite"/>
    </source>
</evidence>
<organism evidence="2 3">
    <name type="scientific">Haloechinothrix salitolerans</name>
    <dbReference type="NCBI Taxonomy" id="926830"/>
    <lineage>
        <taxon>Bacteria</taxon>
        <taxon>Bacillati</taxon>
        <taxon>Actinomycetota</taxon>
        <taxon>Actinomycetes</taxon>
        <taxon>Pseudonocardiales</taxon>
        <taxon>Pseudonocardiaceae</taxon>
        <taxon>Haloechinothrix</taxon>
    </lineage>
</organism>
<keyword evidence="3" id="KW-1185">Reference proteome</keyword>
<sequence length="526" mass="56981">MSRGSRIGAARRPAVRVPGLALLLAITFVVTGCTTVRGEWTGPDTRSSSPTKAPDVGSPTEPAVRLDLERRPGGSRVKAASRNPATDHGATLLRDGKRTRLWWCGRNRDPKLARRGGRLSRSGTVILHASARTLEGRFTSTGRAKRGEKRGKPPRVALAGSKGGFDAAHTCDPSVIKVDGVYYLYYTGTRGKSDAGNAIGLATSKNGVRWRRANGGKPIVRPARPKRNGYGAGRPAVVHLDGWFYLLFTDSTAGEGGNRGQFLLRSRDPAFRERVQALGERGFRTVHGTGAPRTWSIADAADADLMWVDLLDAFAVVHRTETGTMLTFWDRGFSGHPYPRVTVRASSKDGPGLLRTPSGHAPRSELDPCERVPVDMVRATRGRPKRTAFRHVGVDLVGARGCLARADAVRLLEGHAFPSPEHTMDLIVDGELLRVERRSVATILATEGTLAQRPHLPELDVTARLNSGAPVLRSRDGQTGLLLDDGRLWPLREPALAKRIARRNESHVRTVGDIAWGAYPVASVLG</sequence>
<dbReference type="EMBL" id="JBHSXX010000001">
    <property type="protein sequence ID" value="MFC6869312.1"/>
    <property type="molecule type" value="Genomic_DNA"/>
</dbReference>
<dbReference type="Proteomes" id="UP001596337">
    <property type="component" value="Unassembled WGS sequence"/>
</dbReference>
<dbReference type="RefSeq" id="WP_345389924.1">
    <property type="nucleotide sequence ID" value="NZ_BAABLA010000003.1"/>
</dbReference>
<accession>A0ABW2C477</accession>